<dbReference type="InterPro" id="IPR029066">
    <property type="entry name" value="PLP-binding_barrel"/>
</dbReference>
<dbReference type="SUPFAM" id="SSF51419">
    <property type="entry name" value="PLP-binding barrel"/>
    <property type="match status" value="1"/>
</dbReference>
<dbReference type="PANTHER" id="PTHR28004">
    <property type="entry name" value="ZGC:162816-RELATED"/>
    <property type="match status" value="1"/>
</dbReference>
<name>A0ABS1X1E1_9GAMM</name>
<dbReference type="Gene3D" id="3.20.20.10">
    <property type="entry name" value="Alanine racemase"/>
    <property type="match status" value="1"/>
</dbReference>
<keyword evidence="2" id="KW-0456">Lyase</keyword>
<evidence type="ECO:0000256" key="2">
    <source>
        <dbReference type="ARBA" id="ARBA00023239"/>
    </source>
</evidence>
<dbReference type="CDD" id="cd06812">
    <property type="entry name" value="PLPDE_III_DSD_D-TA_like_1"/>
    <property type="match status" value="1"/>
</dbReference>
<gene>
    <name evidence="4" type="ORF">JM946_20175</name>
</gene>
<evidence type="ECO:0000256" key="1">
    <source>
        <dbReference type="ARBA" id="ARBA00005323"/>
    </source>
</evidence>
<dbReference type="SMART" id="SM01119">
    <property type="entry name" value="D-ser_dehydrat"/>
    <property type="match status" value="1"/>
</dbReference>
<dbReference type="EMBL" id="JAEVLS010000004">
    <property type="protein sequence ID" value="MBM0107060.1"/>
    <property type="molecule type" value="Genomic_DNA"/>
</dbReference>
<dbReference type="Gene3D" id="2.40.37.20">
    <property type="entry name" value="D-serine dehydratase-like domain"/>
    <property type="match status" value="1"/>
</dbReference>
<accession>A0ABS1X1E1</accession>
<comment type="caution">
    <text evidence="4">The sequence shown here is derived from an EMBL/GenBank/DDBJ whole genome shotgun (WGS) entry which is preliminary data.</text>
</comment>
<dbReference type="InterPro" id="IPR051466">
    <property type="entry name" value="D-amino_acid_metab_enzyme"/>
</dbReference>
<keyword evidence="5" id="KW-1185">Reference proteome</keyword>
<dbReference type="InterPro" id="IPR026956">
    <property type="entry name" value="D-ser_dehydrat-like_dom"/>
</dbReference>
<sequence length="378" mass="40415">MTASDLLDLDTPSLLLDEQRMERNIRRLQSHLSVLRVPLRPHLKTAKSIEIAQRLMRDPSGPATVSTLQEAEAFADAGVRDLLYAVGIAPGKLPRVVALRRRGVDLSVILDSLDQARAVAAACSEHRMRIPVLIEIDSDGHRAGVQPGDPLLIEVGRVLHEGGADLRGVMTHAGGSYGSRNAAELENAAEQERAAVMRCAEELRAAGLPAPVVSVGSTPTAHFARRLDGVTEVRAGVFVFMDLVMAGIGVCSVDDIAISVLAAVIGHRPDKNQLLVDAGWMALSRDRGTASQAVDWGYGRVCDIAGRPIGELMVSQANQEHGIIESREPGSPVPALPIGTRVRILPNHACATAAQHLGYVVLRDGAPVARWPRIPSGW</sequence>
<dbReference type="InterPro" id="IPR001608">
    <property type="entry name" value="Ala_racemase_N"/>
</dbReference>
<dbReference type="Proteomes" id="UP000661077">
    <property type="component" value="Unassembled WGS sequence"/>
</dbReference>
<protein>
    <submittedName>
        <fullName evidence="4">DSD1 family PLP-dependent enzyme</fullName>
    </submittedName>
</protein>
<feature type="domain" description="D-serine dehydratase-like" evidence="3">
    <location>
        <begin position="257"/>
        <end position="363"/>
    </location>
</feature>
<dbReference type="PANTHER" id="PTHR28004:SF2">
    <property type="entry name" value="D-SERINE DEHYDRATASE"/>
    <property type="match status" value="1"/>
</dbReference>
<organism evidence="4 5">
    <name type="scientific">Steroidobacter gossypii</name>
    <dbReference type="NCBI Taxonomy" id="2805490"/>
    <lineage>
        <taxon>Bacteria</taxon>
        <taxon>Pseudomonadati</taxon>
        <taxon>Pseudomonadota</taxon>
        <taxon>Gammaproteobacteria</taxon>
        <taxon>Steroidobacterales</taxon>
        <taxon>Steroidobacteraceae</taxon>
        <taxon>Steroidobacter</taxon>
    </lineage>
</organism>
<evidence type="ECO:0000313" key="4">
    <source>
        <dbReference type="EMBL" id="MBM0107060.1"/>
    </source>
</evidence>
<dbReference type="Pfam" id="PF01168">
    <property type="entry name" value="Ala_racemase_N"/>
    <property type="match status" value="1"/>
</dbReference>
<evidence type="ECO:0000313" key="5">
    <source>
        <dbReference type="Proteomes" id="UP000661077"/>
    </source>
</evidence>
<reference evidence="4 5" key="1">
    <citation type="journal article" date="2021" name="Int. J. Syst. Evol. Microbiol.">
        <title>Steroidobacter gossypii sp. nov., isolated from soil of cotton cropping field.</title>
        <authorList>
            <person name="Huang R."/>
            <person name="Yang S."/>
            <person name="Zhen C."/>
            <person name="Liu W."/>
        </authorList>
    </citation>
    <scope>NUCLEOTIDE SEQUENCE [LARGE SCALE GENOMIC DNA]</scope>
    <source>
        <strain evidence="4 5">S1-65</strain>
    </source>
</reference>
<evidence type="ECO:0000259" key="3">
    <source>
        <dbReference type="SMART" id="SM01119"/>
    </source>
</evidence>
<dbReference type="InterPro" id="IPR042208">
    <property type="entry name" value="D-ser_dehydrat-like_sf"/>
</dbReference>
<dbReference type="RefSeq" id="WP_203169168.1">
    <property type="nucleotide sequence ID" value="NZ_JAEVLS010000004.1"/>
</dbReference>
<dbReference type="Pfam" id="PF14031">
    <property type="entry name" value="D-ser_dehydrat"/>
    <property type="match status" value="1"/>
</dbReference>
<comment type="similarity">
    <text evidence="1">Belongs to the DSD1 family.</text>
</comment>
<proteinExistence type="inferred from homology"/>